<evidence type="ECO:0000256" key="3">
    <source>
        <dbReference type="ARBA" id="ARBA00022475"/>
    </source>
</evidence>
<dbReference type="FunFam" id="2.10.50.30:FF:000001">
    <property type="entry name" value="metabotropic glutamate receptor 1"/>
    <property type="match status" value="1"/>
</dbReference>
<comment type="function">
    <text evidence="13">G-protein coupled receptor for glutamate. Ligand binding causes a conformation change that triggers signaling via guanine nucleotide-binding proteins (G proteins) and modulates the activity of down-stream effectors.</text>
</comment>
<dbReference type="PROSITE" id="PS50259">
    <property type="entry name" value="G_PROTEIN_RECEP_F3_4"/>
    <property type="match status" value="1"/>
</dbReference>
<evidence type="ECO:0000259" key="16">
    <source>
        <dbReference type="PROSITE" id="PS50259"/>
    </source>
</evidence>
<dbReference type="Gene3D" id="2.10.50.30">
    <property type="entry name" value="GPCR, family 3, nine cysteines domain"/>
    <property type="match status" value="1"/>
</dbReference>
<dbReference type="InterPro" id="IPR000337">
    <property type="entry name" value="GPCR_3"/>
</dbReference>
<comment type="similarity">
    <text evidence="2">Belongs to the G-protein coupled receptor 3 family.</text>
</comment>
<evidence type="ECO:0000256" key="1">
    <source>
        <dbReference type="ARBA" id="ARBA00004651"/>
    </source>
</evidence>
<reference evidence="17" key="2">
    <citation type="submission" date="2022-10" db="EMBL/GenBank/DDBJ databases">
        <authorList>
            <consortium name="ENA_rothamsted_submissions"/>
            <consortium name="culmorum"/>
            <person name="King R."/>
        </authorList>
    </citation>
    <scope>NUCLEOTIDE SEQUENCE</scope>
</reference>
<dbReference type="InterPro" id="IPR000162">
    <property type="entry name" value="GPCR_3_mtglu_rcpt"/>
</dbReference>
<feature type="region of interest" description="Disordered" evidence="14">
    <location>
        <begin position="881"/>
        <end position="900"/>
    </location>
</feature>
<keyword evidence="8 15" id="KW-0472">Membrane</keyword>
<feature type="transmembrane region" description="Helical" evidence="15">
    <location>
        <begin position="633"/>
        <end position="655"/>
    </location>
</feature>
<dbReference type="Pfam" id="PF01094">
    <property type="entry name" value="ANF_receptor"/>
    <property type="match status" value="1"/>
</dbReference>
<feature type="domain" description="G-protein coupled receptors family 3 profile" evidence="16">
    <location>
        <begin position="595"/>
        <end position="859"/>
    </location>
</feature>
<dbReference type="InterPro" id="IPR038550">
    <property type="entry name" value="GPCR_3_9-Cys_sf"/>
</dbReference>
<evidence type="ECO:0000256" key="11">
    <source>
        <dbReference type="ARBA" id="ARBA00023180"/>
    </source>
</evidence>
<evidence type="ECO:0000256" key="4">
    <source>
        <dbReference type="ARBA" id="ARBA00022692"/>
    </source>
</evidence>
<evidence type="ECO:0000256" key="7">
    <source>
        <dbReference type="ARBA" id="ARBA00023040"/>
    </source>
</evidence>
<dbReference type="PRINTS" id="PR00248">
    <property type="entry name" value="GPCRMGR"/>
</dbReference>
<dbReference type="InterPro" id="IPR017979">
    <property type="entry name" value="GPCR_3_CS"/>
</dbReference>
<evidence type="ECO:0000256" key="12">
    <source>
        <dbReference type="ARBA" id="ARBA00023224"/>
    </source>
</evidence>
<organism evidence="17 18">
    <name type="scientific">Chironomus riparius</name>
    <dbReference type="NCBI Taxonomy" id="315576"/>
    <lineage>
        <taxon>Eukaryota</taxon>
        <taxon>Metazoa</taxon>
        <taxon>Ecdysozoa</taxon>
        <taxon>Arthropoda</taxon>
        <taxon>Hexapoda</taxon>
        <taxon>Insecta</taxon>
        <taxon>Pterygota</taxon>
        <taxon>Neoptera</taxon>
        <taxon>Endopterygota</taxon>
        <taxon>Diptera</taxon>
        <taxon>Nematocera</taxon>
        <taxon>Chironomoidea</taxon>
        <taxon>Chironomidae</taxon>
        <taxon>Chironominae</taxon>
        <taxon>Chironomus</taxon>
    </lineage>
</organism>
<feature type="compositionally biased region" description="Low complexity" evidence="14">
    <location>
        <begin position="859"/>
        <end position="874"/>
    </location>
</feature>
<dbReference type="OrthoDB" id="425344at2759"/>
<keyword evidence="3" id="KW-1003">Cell membrane</keyword>
<evidence type="ECO:0000313" key="18">
    <source>
        <dbReference type="Proteomes" id="UP001153620"/>
    </source>
</evidence>
<evidence type="ECO:0000256" key="14">
    <source>
        <dbReference type="SAM" id="MobiDB-lite"/>
    </source>
</evidence>
<keyword evidence="11" id="KW-0325">Glycoprotein</keyword>
<evidence type="ECO:0000256" key="8">
    <source>
        <dbReference type="ARBA" id="ARBA00023136"/>
    </source>
</evidence>
<feature type="region of interest" description="Disordered" evidence="14">
    <location>
        <begin position="854"/>
        <end position="875"/>
    </location>
</feature>
<dbReference type="PROSITE" id="PS00981">
    <property type="entry name" value="G_PROTEIN_RECEP_F3_3"/>
    <property type="match status" value="1"/>
</dbReference>
<proteinExistence type="inferred from homology"/>
<dbReference type="InterPro" id="IPR001828">
    <property type="entry name" value="ANF_lig-bd_rcpt"/>
</dbReference>
<keyword evidence="9" id="KW-1015">Disulfide bond</keyword>
<evidence type="ECO:0000256" key="13">
    <source>
        <dbReference type="ARBA" id="ARBA00054813"/>
    </source>
</evidence>
<dbReference type="AlphaFoldDB" id="A0A9N9S5T3"/>
<keyword evidence="5" id="KW-0732">Signal</keyword>
<dbReference type="PRINTS" id="PR00593">
    <property type="entry name" value="MTABOTROPICR"/>
</dbReference>
<keyword evidence="4 15" id="KW-0812">Transmembrane</keyword>
<feature type="transmembrane region" description="Helical" evidence="15">
    <location>
        <begin position="595"/>
        <end position="621"/>
    </location>
</feature>
<feature type="transmembrane region" description="Helical" evidence="15">
    <location>
        <begin position="826"/>
        <end position="844"/>
    </location>
</feature>
<dbReference type="Gene3D" id="3.40.50.2300">
    <property type="match status" value="2"/>
</dbReference>
<dbReference type="SUPFAM" id="SSF53822">
    <property type="entry name" value="Periplasmic binding protein-like I"/>
    <property type="match status" value="1"/>
</dbReference>
<dbReference type="PROSITE" id="PS00979">
    <property type="entry name" value="G_PROTEIN_RECEP_F3_1"/>
    <property type="match status" value="1"/>
</dbReference>
<keyword evidence="18" id="KW-1185">Reference proteome</keyword>
<evidence type="ECO:0000313" key="17">
    <source>
        <dbReference type="EMBL" id="CAG9810642.1"/>
    </source>
</evidence>
<keyword evidence="12" id="KW-0807">Transducer</keyword>
<feature type="region of interest" description="Disordered" evidence="14">
    <location>
        <begin position="937"/>
        <end position="956"/>
    </location>
</feature>
<evidence type="ECO:0000256" key="9">
    <source>
        <dbReference type="ARBA" id="ARBA00023157"/>
    </source>
</evidence>
<comment type="subcellular location">
    <subcellularLocation>
        <location evidence="1">Cell membrane</location>
        <topology evidence="1">Multi-pass membrane protein</topology>
    </subcellularLocation>
</comment>
<feature type="transmembrane region" description="Helical" evidence="15">
    <location>
        <begin position="661"/>
        <end position="680"/>
    </location>
</feature>
<dbReference type="InterPro" id="IPR028082">
    <property type="entry name" value="Peripla_BP_I"/>
</dbReference>
<keyword evidence="6 15" id="KW-1133">Transmembrane helix</keyword>
<evidence type="ECO:0000256" key="5">
    <source>
        <dbReference type="ARBA" id="ARBA00022729"/>
    </source>
</evidence>
<evidence type="ECO:0000256" key="6">
    <source>
        <dbReference type="ARBA" id="ARBA00022989"/>
    </source>
</evidence>
<keyword evidence="7" id="KW-0297">G-protein coupled receptor</keyword>
<dbReference type="PANTHER" id="PTHR24060">
    <property type="entry name" value="METABOTROPIC GLUTAMATE RECEPTOR"/>
    <property type="match status" value="1"/>
</dbReference>
<dbReference type="FunFam" id="3.40.50.2300:FF:000009">
    <property type="entry name" value="Glutamate receptor, metabotropic 4"/>
    <property type="match status" value="1"/>
</dbReference>
<evidence type="ECO:0000256" key="2">
    <source>
        <dbReference type="ARBA" id="ARBA00007242"/>
    </source>
</evidence>
<reference evidence="17" key="1">
    <citation type="submission" date="2022-01" db="EMBL/GenBank/DDBJ databases">
        <authorList>
            <person name="King R."/>
        </authorList>
    </citation>
    <scope>NUCLEOTIDE SEQUENCE</scope>
</reference>
<feature type="compositionally biased region" description="Polar residues" evidence="14">
    <location>
        <begin position="937"/>
        <end position="948"/>
    </location>
</feature>
<name>A0A9N9S5T3_9DIPT</name>
<evidence type="ECO:0000256" key="10">
    <source>
        <dbReference type="ARBA" id="ARBA00023170"/>
    </source>
</evidence>
<gene>
    <name evidence="17" type="ORF">CHIRRI_LOCUS13455</name>
</gene>
<sequence>MHQSKTQSNPIRTSFSLSLYLFINFLMTTIQSLDANDYNGNGKLIRTSGDIILGGIFPMHEILSSNREYPCGAIKEEKGIQRLEAMLYAIDEVNRDQNLLANVTLGTVVIDSCSSDTYALEQSMEFVRYYMNKDVSEYTCQDGTAPIYKPHKPVVGVVGASFSVVSVMVANILRLFKIPQISYASTSVELSDKSRFEYFNRVVPSDIEQGQALAEIVMTLKLTYASTVCVEGEYGEKGIASFLKAASELDICVAINEKILRNSKEEDFDRIIERLYSKKQARAVVMFVDEDNVKRLLRASIRANKTGHFYWIASDSWGAKSYPVRDQEFAAINAITVLPHRVESEGFNNYFLSLKPQLNPNDCSNTNQSNVNCRNLWFNEFWEQRHKCKFDPKVMNVTKCTGDENLLNGYEQEGLVPFVIDAVYAFAHSVDDIIRSKCGDENRGDRDCIMSLLPIPGPEMLRFIRNSTFRSPQGTEIRFNEDGDVFGYYNIYQYQNHGTKYDYVPVGTWKESLNLNSNALSWVGGEPKSVCSEPCPAGHIRNFQDQCCWVCVKCNIDAYVLNDTCKTCDPGWRPNVNITGCDKIPGEIIDWLSPWALVPLVFSSIGIFFAFFTTCVFIRYNKTPVIKASGRELCYMLLIGILLCYCMTFVILAPPNIWSCASLRVGIGLCLSICYSAIFIKTNRISRIFNQGVKSIQRPLYTSPVSQVAISSGIVAIQLAVSIAWLIYDPPDIREIYPHPLTAVLTCKGSGYSLMISLILIIFLVPLCTLYAFKTRKIPENFNEAKYIGFTMYSTCIVFLASIAIYFGTSNDYKIQSSSLCMCLNISATVVLACLFTPKVYLVLFQPYKNVRPRGNGGRSAAPSGSSVGVTGSGCDMRLTNRHPQHSMRFSSNAPTTPTTTTSIDVIEANLSGKRGSMTVASHDQPIQVVELDSQQHLNGSTPLPHQNQHNEVKSSSVDKMHEIMNTNSDYNESPPLHDDDGNV</sequence>
<evidence type="ECO:0000256" key="15">
    <source>
        <dbReference type="SAM" id="Phobius"/>
    </source>
</evidence>
<dbReference type="GO" id="GO:0005886">
    <property type="term" value="C:plasma membrane"/>
    <property type="evidence" value="ECO:0007669"/>
    <property type="project" value="UniProtKB-SubCell"/>
</dbReference>
<accession>A0A9N9S5T3</accession>
<dbReference type="EMBL" id="OU895880">
    <property type="protein sequence ID" value="CAG9810642.1"/>
    <property type="molecule type" value="Genomic_DNA"/>
</dbReference>
<keyword evidence="10" id="KW-0675">Receptor</keyword>
<protein>
    <recommendedName>
        <fullName evidence="16">G-protein coupled receptors family 3 profile domain-containing protein</fullName>
    </recommendedName>
</protein>
<feature type="transmembrane region" description="Helical" evidence="15">
    <location>
        <begin position="752"/>
        <end position="773"/>
    </location>
</feature>
<feature type="transmembrane region" description="Helical" evidence="15">
    <location>
        <begin position="785"/>
        <end position="806"/>
    </location>
</feature>
<dbReference type="CDD" id="cd15934">
    <property type="entry name" value="7tmC_mGluRs_group2_3"/>
    <property type="match status" value="1"/>
</dbReference>
<feature type="transmembrane region" description="Helical" evidence="15">
    <location>
        <begin position="701"/>
        <end position="728"/>
    </location>
</feature>
<dbReference type="GO" id="GO:0004930">
    <property type="term" value="F:G protein-coupled receptor activity"/>
    <property type="evidence" value="ECO:0007669"/>
    <property type="project" value="UniProtKB-KW"/>
</dbReference>
<dbReference type="InterPro" id="IPR017978">
    <property type="entry name" value="GPCR_3_C"/>
</dbReference>
<dbReference type="Proteomes" id="UP001153620">
    <property type="component" value="Chromosome 4"/>
</dbReference>
<dbReference type="InterPro" id="IPR050726">
    <property type="entry name" value="mGluR"/>
</dbReference>
<dbReference type="Pfam" id="PF00003">
    <property type="entry name" value="7tm_3"/>
    <property type="match status" value="1"/>
</dbReference>